<dbReference type="InterPro" id="IPR029767">
    <property type="entry name" value="WecB-like"/>
</dbReference>
<dbReference type="SUPFAM" id="SSF53756">
    <property type="entry name" value="UDP-Glycosyltransferase/glycogen phosphorylase"/>
    <property type="match status" value="1"/>
</dbReference>
<dbReference type="Proteomes" id="UP000031163">
    <property type="component" value="Chromosome"/>
</dbReference>
<sequence length="374" mass="42932">MKRVVFITGTRADFSKIKSLMLKIEQSKEFELFVFATGMHMSKNFGYTYIEIEKCGFKNIFKFINHDKYFQMDKALSSTIDGFSKFIHEIEPDLIIVHGDRVEPLAGAIVGSLNNILVAHIEGGELSGTIDDSIRHAITKLAHIHLVNDEIAKKRLLQLGEDEKSIFIIGSPDLEILVNNQVSIEEAKKYYDIQFENYAIVMFHPVTTEIASIKEQADNLVQALKQSNKNYIIVYPNNDLGFELILQSYDQLRNLDNFRFFPSLRFEYFISLLKNADFIIGNSSCILKEALYLNIPSILIGTRQNGRLGSEEVVKIDAKYEQILHSINTIHKKHDANLGKLEILDSSKVFFEYLTNGVFFEIKKQKIFRDIKEI</sequence>
<dbReference type="Pfam" id="PF02350">
    <property type="entry name" value="Epimerase_2"/>
    <property type="match status" value="1"/>
</dbReference>
<dbReference type="NCBIfam" id="TIGR03568">
    <property type="entry name" value="NeuC_NnaA"/>
    <property type="match status" value="1"/>
</dbReference>
<organism evidence="2 3">
    <name type="scientific">Campylobacter insulaenigrae NCTC 12927</name>
    <dbReference type="NCBI Taxonomy" id="1031564"/>
    <lineage>
        <taxon>Bacteria</taxon>
        <taxon>Pseudomonadati</taxon>
        <taxon>Campylobacterota</taxon>
        <taxon>Epsilonproteobacteria</taxon>
        <taxon>Campylobacterales</taxon>
        <taxon>Campylobacteraceae</taxon>
        <taxon>Campylobacter</taxon>
    </lineage>
</organism>
<dbReference type="PANTHER" id="PTHR43174:SF3">
    <property type="entry name" value="UDP-N-ACETYLGLUCOSAMINE 2-EPIMERASE"/>
    <property type="match status" value="1"/>
</dbReference>
<dbReference type="PANTHER" id="PTHR43174">
    <property type="entry name" value="UDP-N-ACETYLGLUCOSAMINE 2-EPIMERASE"/>
    <property type="match status" value="1"/>
</dbReference>
<dbReference type="GeneID" id="74431989"/>
<dbReference type="InterPro" id="IPR003331">
    <property type="entry name" value="UDP_GlcNAc_Epimerase_2_dom"/>
</dbReference>
<evidence type="ECO:0000313" key="3">
    <source>
        <dbReference type="Proteomes" id="UP000031163"/>
    </source>
</evidence>
<keyword evidence="2" id="KW-0378">Hydrolase</keyword>
<dbReference type="AlphaFoldDB" id="A0A0A8H1Z2"/>
<accession>A0A0A8H1Z2</accession>
<gene>
    <name evidence="2" type="primary">neuC</name>
    <name evidence="2" type="ORF">CINS_1204</name>
</gene>
<dbReference type="HOGENOM" id="CLU_061127_0_0_7"/>
<dbReference type="RefSeq" id="WP_039650705.1">
    <property type="nucleotide sequence ID" value="NZ_CP007770.1"/>
</dbReference>
<keyword evidence="2" id="KW-0326">Glycosidase</keyword>
<name>A0A0A8H1Z2_9BACT</name>
<proteinExistence type="predicted"/>
<dbReference type="STRING" id="1031564.CINS_1204"/>
<evidence type="ECO:0000259" key="1">
    <source>
        <dbReference type="Pfam" id="PF02350"/>
    </source>
</evidence>
<evidence type="ECO:0000313" key="2">
    <source>
        <dbReference type="EMBL" id="AJC88163.1"/>
    </source>
</evidence>
<reference evidence="2 3" key="1">
    <citation type="journal article" date="2014" name="Genome Biol. Evol.">
        <title>Comparative Genomics of the Campylobacter lari Group.</title>
        <authorList>
            <person name="Miller W.G."/>
            <person name="Yee E."/>
            <person name="Chapman M.H."/>
            <person name="Smith T.P."/>
            <person name="Bono J.L."/>
            <person name="Huynh S."/>
            <person name="Parker C.T."/>
            <person name="Vandamme P."/>
            <person name="Luong K."/>
            <person name="Korlach J."/>
        </authorList>
    </citation>
    <scope>NUCLEOTIDE SEQUENCE [LARGE SCALE GENOMIC DNA]</scope>
    <source>
        <strain evidence="2 3">NCTC 12927</strain>
    </source>
</reference>
<protein>
    <submittedName>
        <fullName evidence="2">UDP-N-acetylglucosamine 2-epimerase</fullName>
        <ecNumber evidence="2">3.2.1.183</ecNumber>
    </submittedName>
</protein>
<dbReference type="InterPro" id="IPR020004">
    <property type="entry name" value="UDP-GlcNAc_Epase"/>
</dbReference>
<feature type="domain" description="UDP-N-acetylglucosamine 2-epimerase" evidence="1">
    <location>
        <begin position="23"/>
        <end position="333"/>
    </location>
</feature>
<dbReference type="GO" id="GO:0004553">
    <property type="term" value="F:hydrolase activity, hydrolyzing O-glycosyl compounds"/>
    <property type="evidence" value="ECO:0007669"/>
    <property type="project" value="InterPro"/>
</dbReference>
<dbReference type="EMBL" id="CP007770">
    <property type="protein sequence ID" value="AJC88163.1"/>
    <property type="molecule type" value="Genomic_DNA"/>
</dbReference>
<dbReference type="Gene3D" id="3.40.50.2000">
    <property type="entry name" value="Glycogen Phosphorylase B"/>
    <property type="match status" value="2"/>
</dbReference>
<dbReference type="GO" id="GO:0006047">
    <property type="term" value="P:UDP-N-acetylglucosamine metabolic process"/>
    <property type="evidence" value="ECO:0007669"/>
    <property type="project" value="InterPro"/>
</dbReference>
<dbReference type="KEGG" id="cis:CINS_1204"/>
<dbReference type="EC" id="3.2.1.183" evidence="2"/>